<dbReference type="PROSITE" id="PS50904">
    <property type="entry name" value="PRELI_MSF1"/>
    <property type="match status" value="1"/>
</dbReference>
<comment type="caution">
    <text evidence="2">The sequence shown here is derived from an EMBL/GenBank/DDBJ whole genome shotgun (WGS) entry which is preliminary data.</text>
</comment>
<dbReference type="GO" id="GO:0005758">
    <property type="term" value="C:mitochondrial intermembrane space"/>
    <property type="evidence" value="ECO:0007669"/>
    <property type="project" value="InterPro"/>
</dbReference>
<dbReference type="Proteomes" id="UP001362899">
    <property type="component" value="Unassembled WGS sequence"/>
</dbReference>
<dbReference type="PANTHER" id="PTHR11158">
    <property type="entry name" value="MSF1/PX19 RELATED"/>
    <property type="match status" value="1"/>
</dbReference>
<dbReference type="Pfam" id="PF04707">
    <property type="entry name" value="PRELI"/>
    <property type="match status" value="1"/>
</dbReference>
<dbReference type="AlphaFoldDB" id="A0AAV5RG84"/>
<proteinExistence type="predicted"/>
<reference evidence="2 3" key="1">
    <citation type="journal article" date="2023" name="Elife">
        <title>Identification of key yeast species and microbe-microbe interactions impacting larval growth of Drosophila in the wild.</title>
        <authorList>
            <person name="Mure A."/>
            <person name="Sugiura Y."/>
            <person name="Maeda R."/>
            <person name="Honda K."/>
            <person name="Sakurai N."/>
            <person name="Takahashi Y."/>
            <person name="Watada M."/>
            <person name="Katoh T."/>
            <person name="Gotoh A."/>
            <person name="Gotoh Y."/>
            <person name="Taniguchi I."/>
            <person name="Nakamura K."/>
            <person name="Hayashi T."/>
            <person name="Katayama T."/>
            <person name="Uemura T."/>
            <person name="Hattori Y."/>
        </authorList>
    </citation>
    <scope>NUCLEOTIDE SEQUENCE [LARGE SCALE GENOMIC DNA]</scope>
    <source>
        <strain evidence="2 3">SB-73</strain>
    </source>
</reference>
<accession>A0AAV5RG84</accession>
<evidence type="ECO:0000313" key="3">
    <source>
        <dbReference type="Proteomes" id="UP001362899"/>
    </source>
</evidence>
<evidence type="ECO:0000259" key="1">
    <source>
        <dbReference type="PROSITE" id="PS50904"/>
    </source>
</evidence>
<name>A0AAV5RG84_STABA</name>
<dbReference type="EMBL" id="BTGC01000003">
    <property type="protein sequence ID" value="GMM50448.1"/>
    <property type="molecule type" value="Genomic_DNA"/>
</dbReference>
<sequence>MKFFDSKSSFPYSWEQVTRANWNKYPNEITTHVETVDVLRREIDPETHILRTERIIGVRQPVPLWLTKLLRTDGRAFCREVSEIDLKKGTLTMRTQNLDHSTVLSVMETIVYQRDPSSPSNNTLFTQRASFHSGINFKKISQSVEDFSLQRFIQNSKLGRAAFDQVLENTQ</sequence>
<evidence type="ECO:0000313" key="2">
    <source>
        <dbReference type="EMBL" id="GMM50448.1"/>
    </source>
</evidence>
<dbReference type="InterPro" id="IPR037365">
    <property type="entry name" value="Slowmo/Ups"/>
</dbReference>
<feature type="domain" description="PRELI/MSF1" evidence="1">
    <location>
        <begin position="1"/>
        <end position="171"/>
    </location>
</feature>
<organism evidence="2 3">
    <name type="scientific">Starmerella bacillaris</name>
    <name type="common">Yeast</name>
    <name type="synonym">Candida zemplinina</name>
    <dbReference type="NCBI Taxonomy" id="1247836"/>
    <lineage>
        <taxon>Eukaryota</taxon>
        <taxon>Fungi</taxon>
        <taxon>Dikarya</taxon>
        <taxon>Ascomycota</taxon>
        <taxon>Saccharomycotina</taxon>
        <taxon>Dipodascomycetes</taxon>
        <taxon>Dipodascales</taxon>
        <taxon>Trichomonascaceae</taxon>
        <taxon>Starmerella</taxon>
    </lineage>
</organism>
<keyword evidence="3" id="KW-1185">Reference proteome</keyword>
<gene>
    <name evidence="2" type="ORF">DASB73_014060</name>
</gene>
<protein>
    <submittedName>
        <fullName evidence="2">Ups2 protein</fullName>
    </submittedName>
</protein>
<dbReference type="InterPro" id="IPR006797">
    <property type="entry name" value="PRELI/MSF1_dom"/>
</dbReference>